<feature type="compositionally biased region" description="Polar residues" evidence="2">
    <location>
        <begin position="1138"/>
        <end position="1148"/>
    </location>
</feature>
<protein>
    <submittedName>
        <fullName evidence="4">Uncharacterized protein</fullName>
    </submittedName>
</protein>
<feature type="compositionally biased region" description="Acidic residues" evidence="2">
    <location>
        <begin position="992"/>
        <end position="1006"/>
    </location>
</feature>
<keyword evidence="1" id="KW-0175">Coiled coil</keyword>
<dbReference type="WBParaSite" id="MBELARI_LOCUS18231">
    <property type="protein sequence ID" value="MBELARI_LOCUS18231"/>
    <property type="gene ID" value="MBELARI_LOCUS18231"/>
</dbReference>
<feature type="region of interest" description="Disordered" evidence="2">
    <location>
        <begin position="1134"/>
        <end position="1167"/>
    </location>
</feature>
<evidence type="ECO:0000313" key="4">
    <source>
        <dbReference type="WBParaSite" id="MBELARI_LOCUS18231"/>
    </source>
</evidence>
<dbReference type="Proteomes" id="UP000887575">
    <property type="component" value="Unassembled WGS sequence"/>
</dbReference>
<organism evidence="3 4">
    <name type="scientific">Mesorhabditis belari</name>
    <dbReference type="NCBI Taxonomy" id="2138241"/>
    <lineage>
        <taxon>Eukaryota</taxon>
        <taxon>Metazoa</taxon>
        <taxon>Ecdysozoa</taxon>
        <taxon>Nematoda</taxon>
        <taxon>Chromadorea</taxon>
        <taxon>Rhabditida</taxon>
        <taxon>Rhabditina</taxon>
        <taxon>Rhabditomorpha</taxon>
        <taxon>Rhabditoidea</taxon>
        <taxon>Rhabditidae</taxon>
        <taxon>Mesorhabditinae</taxon>
        <taxon>Mesorhabditis</taxon>
    </lineage>
</organism>
<feature type="coiled-coil region" evidence="1">
    <location>
        <begin position="597"/>
        <end position="642"/>
    </location>
</feature>
<sequence>MSIINYSLLEDFLDKGTEDIDQIQLWYERLAEYELDGKESGRELEVLFSAMKHVAHFSFTAAEELKEVAEGEAIAMAEREAQWEEQRLQMKEEIEDLREKIAGGAEGFSEGFDALRAQIDTLKEENRQLQQDSRDRDREIADQRDRFENIVARTEALQRERDTLLYNRAQMEDTIREMNRRISSKNEERGDWETKKLRQRNEQAAQLSDQIHVIVTQNEELREEITRVSAALEQATRLIEDTGKKYSTLSDNYEAAKERIIILMKEIDLLNGQIDDKEAVLSEYTNQAHEKGSFFENTLDKKNTEIFELNKKLETALGEIQQLRLHIRTDTTAEKERELEKLRDELVAATKMARSLFGTDVESSDDPTIQLRLHIIQLEKNLEEMRSELETTKVDLSRTTSLVEGKDSAFADLSAQHQRLQELKLGDSLSEVRRLETQLRFRDEQLEKLTRHCTMLQVELGQKAKEYRERAAFRLLDSSRGDLESQAILIATLYEEMMQLLLELDKKDELLSTLSKGSLEAQKALEVMCERLRLAHIQIEALEREKLEENNGDERELGEAAKIEIQNALRAIEIGGDELERRMAETSRKMVSERVRARRAERAYNRFKRKFQRSEEQTIKLKSRLITEKSRLEKQLAQLQYDLDLSSIETARLMEKLLHSVSMGEYEELRGKYEHLTKNTAFGGNSVNSMNSQVQNQSDPLKISLMTAHQKEDYDELVARNAYLKKMLEILTDQNEFWSRECDILQMENEEIKHFLEDIENRSDLREVLGEIERRLLQTIREQAEEALEKDVNKRNSTDLNNRYEKAKSQWSAQKRHLFHVIQMLQSTLQRDRQTRVDGLTLQQIEIFQSKLADLIIRDDELKTKSNEVEQIRLDVEKQLRSLEAGSRAQEIIENENGEPIRIERALTGVLLEAAQLRDQERIAQSTIQKLEATLLKKEAEYEEIKKINQELVDGLIKWDAWKEMSRGSFNGKSQKGKDGGKRVEMEIEENADGMLDYPEDYESETTTDSGADSEEGRSQKIVVRTIVRDNRKHFEEQIAKMKKATEICIQTYKEQLAQRDETVTRYKTMLQAKIDEPPKEVIKEIEVVKEVQIGDENLEKERDHAVSEAIHLKTLVEELEQANLILARERTGRRTHVASTSQQTDSILEQKNEPKGETTPNLEPNRNVNTVKETIDDFGEREFTDPTLPLKNEIRTLKERLRRLTTANKDLLATCEKIRDDAIQEIESKRNRQAAGDDAEVQRLRVETERLRREVRQLQRTVAQQNEMIRNTKSSEERKVATEEVAKWHEKKRAEQSIEFLKKKLKETSDREGDLKQELAKLERRIDEMKRDESTRQNDVERLERRLRESRSAKDAAEHQLQQIELLKARIGSLEQQLAKVNRENEILAAEVHKEQTRNAQLQENPRKSSRVMEVFESETQTSPPKRTPVNAEDVVSAALPPIVGNGRKNGASNSLSAISKEKSNGFNRQNDEALAELRKKLRLAEIRYEETVERLTAIEREYEILNKEHGRVVKRWNARETGTHPSAAVAVLSDKLQAKDREIANLKTRIGHLERQISE</sequence>
<feature type="coiled-coil region" evidence="1">
    <location>
        <begin position="1469"/>
        <end position="1558"/>
    </location>
</feature>
<proteinExistence type="predicted"/>
<feature type="coiled-coil region" evidence="1">
    <location>
        <begin position="914"/>
        <end position="951"/>
    </location>
</feature>
<feature type="region of interest" description="Disordered" evidence="2">
    <location>
        <begin position="992"/>
        <end position="1020"/>
    </location>
</feature>
<feature type="coiled-coil region" evidence="1">
    <location>
        <begin position="80"/>
        <end position="139"/>
    </location>
</feature>
<evidence type="ECO:0000256" key="1">
    <source>
        <dbReference type="SAM" id="Coils"/>
    </source>
</evidence>
<feature type="coiled-coil region" evidence="1">
    <location>
        <begin position="1242"/>
        <end position="1406"/>
    </location>
</feature>
<evidence type="ECO:0000313" key="3">
    <source>
        <dbReference type="Proteomes" id="UP000887575"/>
    </source>
</evidence>
<accession>A0AAF3EVT2</accession>
<name>A0AAF3EVT2_9BILA</name>
<keyword evidence="3" id="KW-1185">Reference proteome</keyword>
<feature type="coiled-coil region" evidence="1">
    <location>
        <begin position="168"/>
        <end position="399"/>
    </location>
</feature>
<evidence type="ECO:0000256" key="2">
    <source>
        <dbReference type="SAM" id="MobiDB-lite"/>
    </source>
</evidence>
<reference evidence="4" key="1">
    <citation type="submission" date="2024-02" db="UniProtKB">
        <authorList>
            <consortium name="WormBaseParasite"/>
        </authorList>
    </citation>
    <scope>IDENTIFICATION</scope>
</reference>